<dbReference type="AlphaFoldDB" id="A0A163H1S0"/>
<dbReference type="Proteomes" id="UP000076796">
    <property type="component" value="Unassembled WGS sequence"/>
</dbReference>
<proteinExistence type="predicted"/>
<dbReference type="KEGG" id="pglu:A3958_04655"/>
<protein>
    <recommendedName>
        <fullName evidence="1">YqzN/YkzM domain-containing protein</fullName>
    </recommendedName>
</protein>
<dbReference type="GeneID" id="97553485"/>
<sequence length="69" mass="7543">MAVKKTNKAEAQSSSAPRYALAELKAHAKELFEVRTEVLAGAMYGIDGALFTVAEVKEKIQQFMKAKVV</sequence>
<evidence type="ECO:0000313" key="3">
    <source>
        <dbReference type="Proteomes" id="UP000076796"/>
    </source>
</evidence>
<feature type="domain" description="YqzN/YkzM" evidence="1">
    <location>
        <begin position="16"/>
        <end position="67"/>
    </location>
</feature>
<dbReference type="EMBL" id="LWMH01000001">
    <property type="protein sequence ID" value="KZS45271.1"/>
    <property type="molecule type" value="Genomic_DNA"/>
</dbReference>
<dbReference type="RefSeq" id="WP_006212548.1">
    <property type="nucleotide sequence ID" value="NZ_CBCSBX010000002.1"/>
</dbReference>
<comment type="caution">
    <text evidence="2">The sequence shown here is derived from an EMBL/GenBank/DDBJ whole genome shotgun (WGS) entry which is preliminary data.</text>
</comment>
<dbReference type="Pfam" id="PF26160">
    <property type="entry name" value="YqzN_YkzM"/>
    <property type="match status" value="1"/>
</dbReference>
<name>A0A163H1S0_9BACL</name>
<gene>
    <name evidence="2" type="ORF">AWU65_04655</name>
</gene>
<dbReference type="InterPro" id="IPR058869">
    <property type="entry name" value="YqzN_YkzM"/>
</dbReference>
<reference evidence="2" key="1">
    <citation type="journal article" date="2016" name="Genome Announc.">
        <title>Draft genomes of two strains of Paenibacillus glucanolyticus with capability to degrade lignocellulose.</title>
        <authorList>
            <person name="Mathews S.L."/>
            <person name="Pawlak J."/>
            <person name="Grunden A.M."/>
        </authorList>
    </citation>
    <scope>NUCLEOTIDE SEQUENCE [LARGE SCALE GENOMIC DNA]</scope>
    <source>
        <strain evidence="2">SLM1</strain>
    </source>
</reference>
<evidence type="ECO:0000259" key="1">
    <source>
        <dbReference type="Pfam" id="PF26160"/>
    </source>
</evidence>
<dbReference type="STRING" id="59843.A3958_04655"/>
<evidence type="ECO:0000313" key="2">
    <source>
        <dbReference type="EMBL" id="KZS45271.1"/>
    </source>
</evidence>
<organism evidence="2 3">
    <name type="scientific">Paenibacillus glucanolyticus</name>
    <dbReference type="NCBI Taxonomy" id="59843"/>
    <lineage>
        <taxon>Bacteria</taxon>
        <taxon>Bacillati</taxon>
        <taxon>Bacillota</taxon>
        <taxon>Bacilli</taxon>
        <taxon>Bacillales</taxon>
        <taxon>Paenibacillaceae</taxon>
        <taxon>Paenibacillus</taxon>
    </lineage>
</organism>
<keyword evidence="3" id="KW-1185">Reference proteome</keyword>
<accession>A0A163H1S0</accession>
<dbReference type="OrthoDB" id="2628095at2"/>